<gene>
    <name evidence="1" type="ORF">PPACK8108_LOCUS10331</name>
</gene>
<keyword evidence="2" id="KW-1185">Reference proteome</keyword>
<name>A0AAV0AZW9_PHAPC</name>
<dbReference type="InterPro" id="IPR012337">
    <property type="entry name" value="RNaseH-like_sf"/>
</dbReference>
<evidence type="ECO:0000313" key="2">
    <source>
        <dbReference type="Proteomes" id="UP001153365"/>
    </source>
</evidence>
<proteinExistence type="predicted"/>
<accession>A0AAV0AZW9</accession>
<dbReference type="Gene3D" id="3.30.420.10">
    <property type="entry name" value="Ribonuclease H-like superfamily/Ribonuclease H"/>
    <property type="match status" value="1"/>
</dbReference>
<dbReference type="EMBL" id="CALTRL010002312">
    <property type="protein sequence ID" value="CAH7675335.1"/>
    <property type="molecule type" value="Genomic_DNA"/>
</dbReference>
<dbReference type="InterPro" id="IPR036397">
    <property type="entry name" value="RNaseH_sf"/>
</dbReference>
<evidence type="ECO:0008006" key="3">
    <source>
        <dbReference type="Google" id="ProtNLM"/>
    </source>
</evidence>
<evidence type="ECO:0000313" key="1">
    <source>
        <dbReference type="EMBL" id="CAH7675335.1"/>
    </source>
</evidence>
<comment type="caution">
    <text evidence="1">The sequence shown here is derived from an EMBL/GenBank/DDBJ whole genome shotgun (WGS) entry which is preliminary data.</text>
</comment>
<protein>
    <recommendedName>
        <fullName evidence="3">Piwi domain-containing protein</fullName>
    </recommendedName>
</protein>
<reference evidence="1" key="1">
    <citation type="submission" date="2022-06" db="EMBL/GenBank/DDBJ databases">
        <authorList>
            <consortium name="SYNGENTA / RWTH Aachen University"/>
        </authorList>
    </citation>
    <scope>NUCLEOTIDE SEQUENCE</scope>
</reference>
<sequence length="124" mass="14109">MVMYVKEKRTKPNFCIKIHRVRFECHPNDADRSVLKDETNHTVDDPQNIANSICSASQRATKSVGIATPTYYANLVATRAKKWDISDENGSTVFTTNSGTQTSGERHCEFDYFKSKINKMNEKV</sequence>
<dbReference type="Proteomes" id="UP001153365">
    <property type="component" value="Unassembled WGS sequence"/>
</dbReference>
<dbReference type="GO" id="GO:0003676">
    <property type="term" value="F:nucleic acid binding"/>
    <property type="evidence" value="ECO:0007669"/>
    <property type="project" value="InterPro"/>
</dbReference>
<dbReference type="SUPFAM" id="SSF53098">
    <property type="entry name" value="Ribonuclease H-like"/>
    <property type="match status" value="1"/>
</dbReference>
<dbReference type="AlphaFoldDB" id="A0AAV0AZW9"/>
<organism evidence="1 2">
    <name type="scientific">Phakopsora pachyrhizi</name>
    <name type="common">Asian soybean rust disease fungus</name>
    <dbReference type="NCBI Taxonomy" id="170000"/>
    <lineage>
        <taxon>Eukaryota</taxon>
        <taxon>Fungi</taxon>
        <taxon>Dikarya</taxon>
        <taxon>Basidiomycota</taxon>
        <taxon>Pucciniomycotina</taxon>
        <taxon>Pucciniomycetes</taxon>
        <taxon>Pucciniales</taxon>
        <taxon>Phakopsoraceae</taxon>
        <taxon>Phakopsora</taxon>
    </lineage>
</organism>